<keyword evidence="2" id="KW-1185">Reference proteome</keyword>
<name>A0A077ZV48_STYLE</name>
<evidence type="ECO:0000313" key="1">
    <source>
        <dbReference type="EMBL" id="CDW73484.1"/>
    </source>
</evidence>
<evidence type="ECO:0000313" key="2">
    <source>
        <dbReference type="Proteomes" id="UP000039865"/>
    </source>
</evidence>
<organism evidence="1 2">
    <name type="scientific">Stylonychia lemnae</name>
    <name type="common">Ciliate</name>
    <dbReference type="NCBI Taxonomy" id="5949"/>
    <lineage>
        <taxon>Eukaryota</taxon>
        <taxon>Sar</taxon>
        <taxon>Alveolata</taxon>
        <taxon>Ciliophora</taxon>
        <taxon>Intramacronucleata</taxon>
        <taxon>Spirotrichea</taxon>
        <taxon>Stichotrichia</taxon>
        <taxon>Sporadotrichida</taxon>
        <taxon>Oxytrichidae</taxon>
        <taxon>Stylonychinae</taxon>
        <taxon>Stylonychia</taxon>
    </lineage>
</organism>
<dbReference type="Proteomes" id="UP000039865">
    <property type="component" value="Unassembled WGS sequence"/>
</dbReference>
<dbReference type="EMBL" id="CCKQ01002395">
    <property type="protein sequence ID" value="CDW73484.1"/>
    <property type="molecule type" value="Genomic_DNA"/>
</dbReference>
<gene>
    <name evidence="1" type="primary">Contig2302.g2485</name>
    <name evidence="1" type="ORF">STYLEM_2464</name>
</gene>
<sequence>MLLNSTTIAYTDQNDQCLKILDIEKREQLYSIKLSQESHIFAVQEFDYEMNPFAFVKDEEKISLINMRNCKIVKVIDSKYGEWDKQGSLINIRISKEQTEQTYRLFDVQRYDTFGQIVDKLVKKLFITQKDKCNASAKIREITIKLP</sequence>
<reference evidence="1 2" key="1">
    <citation type="submission" date="2014-06" db="EMBL/GenBank/DDBJ databases">
        <authorList>
            <person name="Swart Estienne"/>
        </authorList>
    </citation>
    <scope>NUCLEOTIDE SEQUENCE [LARGE SCALE GENOMIC DNA]</scope>
    <source>
        <strain evidence="1 2">130c</strain>
    </source>
</reference>
<protein>
    <submittedName>
        <fullName evidence="1">Uncharacterized protein</fullName>
    </submittedName>
</protein>
<proteinExistence type="predicted"/>
<accession>A0A077ZV48</accession>
<dbReference type="AlphaFoldDB" id="A0A077ZV48"/>
<dbReference type="InParanoid" id="A0A077ZV48"/>